<proteinExistence type="inferred from homology"/>
<dbReference type="SUPFAM" id="SSF88659">
    <property type="entry name" value="Sigma3 and sigma4 domains of RNA polymerase sigma factors"/>
    <property type="match status" value="1"/>
</dbReference>
<dbReference type="GO" id="GO:0016987">
    <property type="term" value="F:sigma factor activity"/>
    <property type="evidence" value="ECO:0007669"/>
    <property type="project" value="UniProtKB-KW"/>
</dbReference>
<feature type="domain" description="RNA polymerase sigma-70 region 2" evidence="5">
    <location>
        <begin position="46"/>
        <end position="112"/>
    </location>
</feature>
<dbReference type="PANTHER" id="PTHR43133:SF46">
    <property type="entry name" value="RNA POLYMERASE SIGMA-70 FACTOR ECF SUBFAMILY"/>
    <property type="match status" value="1"/>
</dbReference>
<dbReference type="EMBL" id="CP001699">
    <property type="protein sequence ID" value="ACU62771.1"/>
    <property type="molecule type" value="Genomic_DNA"/>
</dbReference>
<dbReference type="OrthoDB" id="799938at2"/>
<dbReference type="Pfam" id="PF04542">
    <property type="entry name" value="Sigma70_r2"/>
    <property type="match status" value="1"/>
</dbReference>
<dbReference type="InterPro" id="IPR007627">
    <property type="entry name" value="RNA_pol_sigma70_r2"/>
</dbReference>
<evidence type="ECO:0000259" key="6">
    <source>
        <dbReference type="Pfam" id="PF08281"/>
    </source>
</evidence>
<comment type="similarity">
    <text evidence="1">Belongs to the sigma-70 factor family. ECF subfamily.</text>
</comment>
<dbReference type="SUPFAM" id="SSF88946">
    <property type="entry name" value="Sigma2 domain of RNA polymerase sigma factors"/>
    <property type="match status" value="1"/>
</dbReference>
<dbReference type="KEGG" id="cpi:Cpin_5340"/>
<dbReference type="PANTHER" id="PTHR43133">
    <property type="entry name" value="RNA POLYMERASE ECF-TYPE SIGMA FACTO"/>
    <property type="match status" value="1"/>
</dbReference>
<reference evidence="8" key="1">
    <citation type="submission" date="2009-08" db="EMBL/GenBank/DDBJ databases">
        <title>The complete genome of Chitinophaga pinensis DSM 2588.</title>
        <authorList>
            <consortium name="US DOE Joint Genome Institute (JGI-PGF)"/>
            <person name="Lucas S."/>
            <person name="Copeland A."/>
            <person name="Lapidus A."/>
            <person name="Glavina del Rio T."/>
            <person name="Dalin E."/>
            <person name="Tice H."/>
            <person name="Bruce D."/>
            <person name="Goodwin L."/>
            <person name="Pitluck S."/>
            <person name="Kyrpides N."/>
            <person name="Mavromatis K."/>
            <person name="Ivanova N."/>
            <person name="Mikhailova N."/>
            <person name="Sims D."/>
            <person name="Meinche L."/>
            <person name="Brettin T."/>
            <person name="Detter J.C."/>
            <person name="Han C."/>
            <person name="Larimer F."/>
            <person name="Land M."/>
            <person name="Hauser L."/>
            <person name="Markowitz V."/>
            <person name="Cheng J.-F."/>
            <person name="Hugenholtz P."/>
            <person name="Woyke T."/>
            <person name="Wu D."/>
            <person name="Spring S."/>
            <person name="Klenk H.-P."/>
            <person name="Eisen J.A."/>
        </authorList>
    </citation>
    <scope>NUCLEOTIDE SEQUENCE [LARGE SCALE GENOMIC DNA]</scope>
    <source>
        <strain evidence="8">ATCC 43595 / DSM 2588 / LMG 13176 / NBRC 15968 / NCIMB 11800 / UQM 2034</strain>
    </source>
</reference>
<sequence length="217" mass="25491">MRILLNICLLLLTQRDHPLFHRVLPDIEKILVRAAAEGDRDAYGQLYTHYYPNLQVAITFITQDRDETDELLQETFLRIWKTREKLVLVKSFENYAFRIARNILFDQLRRKKVHLKAIEAIAQRAAIEESSGEGPLVYKELHDMAIRAINELEPRKREIFLLRTEEGLSFEEIAARYNMAVVTVKKHYYAAFHVLKTILEQHGGMVSLLFLLWLRGK</sequence>
<name>A0A979G8K3_CHIPD</name>
<dbReference type="InterPro" id="IPR013324">
    <property type="entry name" value="RNA_pol_sigma_r3/r4-like"/>
</dbReference>
<accession>A0A979G8K3</accession>
<dbReference type="Gene3D" id="1.10.1740.10">
    <property type="match status" value="1"/>
</dbReference>
<keyword evidence="2" id="KW-0805">Transcription regulation</keyword>
<keyword evidence="3" id="KW-0731">Sigma factor</keyword>
<gene>
    <name evidence="7" type="ordered locus">Cpin_5340</name>
</gene>
<evidence type="ECO:0000256" key="1">
    <source>
        <dbReference type="ARBA" id="ARBA00010641"/>
    </source>
</evidence>
<evidence type="ECO:0000259" key="5">
    <source>
        <dbReference type="Pfam" id="PF04542"/>
    </source>
</evidence>
<dbReference type="InterPro" id="IPR014284">
    <property type="entry name" value="RNA_pol_sigma-70_dom"/>
</dbReference>
<protein>
    <submittedName>
        <fullName evidence="7">RNA polymerase, sigma-24 subunit, ECF subfamily</fullName>
    </submittedName>
</protein>
<dbReference type="InterPro" id="IPR013249">
    <property type="entry name" value="RNA_pol_sigma70_r4_t2"/>
</dbReference>
<dbReference type="InterPro" id="IPR013325">
    <property type="entry name" value="RNA_pol_sigma_r2"/>
</dbReference>
<evidence type="ECO:0000256" key="4">
    <source>
        <dbReference type="ARBA" id="ARBA00023163"/>
    </source>
</evidence>
<organism evidence="7 8">
    <name type="scientific">Chitinophaga pinensis (strain ATCC 43595 / DSM 2588 / LMG 13176 / NBRC 15968 / NCIMB 11800 / UQM 2034)</name>
    <dbReference type="NCBI Taxonomy" id="485918"/>
    <lineage>
        <taxon>Bacteria</taxon>
        <taxon>Pseudomonadati</taxon>
        <taxon>Bacteroidota</taxon>
        <taxon>Chitinophagia</taxon>
        <taxon>Chitinophagales</taxon>
        <taxon>Chitinophagaceae</taxon>
        <taxon>Chitinophaga</taxon>
    </lineage>
</organism>
<dbReference type="NCBIfam" id="TIGR02937">
    <property type="entry name" value="sigma70-ECF"/>
    <property type="match status" value="1"/>
</dbReference>
<dbReference type="InterPro" id="IPR036388">
    <property type="entry name" value="WH-like_DNA-bd_sf"/>
</dbReference>
<keyword evidence="4" id="KW-0804">Transcription</keyword>
<dbReference type="Gene3D" id="1.10.10.10">
    <property type="entry name" value="Winged helix-like DNA-binding domain superfamily/Winged helix DNA-binding domain"/>
    <property type="match status" value="1"/>
</dbReference>
<reference evidence="7 8" key="2">
    <citation type="journal article" date="2010" name="Stand. Genomic Sci.">
        <title>Complete genome sequence of Chitinophaga pinensis type strain (UQM 2034).</title>
        <authorList>
            <person name="Glavina Del Rio T."/>
            <person name="Abt B."/>
            <person name="Spring S."/>
            <person name="Lapidus A."/>
            <person name="Nolan M."/>
            <person name="Tice H."/>
            <person name="Copeland A."/>
            <person name="Cheng J.F."/>
            <person name="Chen F."/>
            <person name="Bruce D."/>
            <person name="Goodwin L."/>
            <person name="Pitluck S."/>
            <person name="Ivanova N."/>
            <person name="Mavromatis K."/>
            <person name="Mikhailova N."/>
            <person name="Pati A."/>
            <person name="Chen A."/>
            <person name="Palaniappan K."/>
            <person name="Land M."/>
            <person name="Hauser L."/>
            <person name="Chang Y.J."/>
            <person name="Jeffries C.D."/>
            <person name="Chain P."/>
            <person name="Saunders E."/>
            <person name="Detter J.C."/>
            <person name="Brettin T."/>
            <person name="Rohde M."/>
            <person name="Goker M."/>
            <person name="Bristow J."/>
            <person name="Eisen J.A."/>
            <person name="Markowitz V."/>
            <person name="Hugenholtz P."/>
            <person name="Kyrpides N.C."/>
            <person name="Klenk H.P."/>
            <person name="Lucas S."/>
        </authorList>
    </citation>
    <scope>NUCLEOTIDE SEQUENCE [LARGE SCALE GENOMIC DNA]</scope>
    <source>
        <strain evidence="8">ATCC 43595 / DSM 2588 / LMG 13176 / NBRC 15968 / NCIMB 11800 / UQM 2034</strain>
    </source>
</reference>
<evidence type="ECO:0000313" key="7">
    <source>
        <dbReference type="EMBL" id="ACU62771.1"/>
    </source>
</evidence>
<dbReference type="GO" id="GO:0003677">
    <property type="term" value="F:DNA binding"/>
    <property type="evidence" value="ECO:0007669"/>
    <property type="project" value="InterPro"/>
</dbReference>
<dbReference type="GO" id="GO:0006352">
    <property type="term" value="P:DNA-templated transcription initiation"/>
    <property type="evidence" value="ECO:0007669"/>
    <property type="project" value="InterPro"/>
</dbReference>
<dbReference type="InterPro" id="IPR039425">
    <property type="entry name" value="RNA_pol_sigma-70-like"/>
</dbReference>
<evidence type="ECO:0000313" key="8">
    <source>
        <dbReference type="Proteomes" id="UP000002215"/>
    </source>
</evidence>
<dbReference type="Proteomes" id="UP000002215">
    <property type="component" value="Chromosome"/>
</dbReference>
<dbReference type="AlphaFoldDB" id="A0A979G8K3"/>
<evidence type="ECO:0000256" key="2">
    <source>
        <dbReference type="ARBA" id="ARBA00023015"/>
    </source>
</evidence>
<evidence type="ECO:0000256" key="3">
    <source>
        <dbReference type="ARBA" id="ARBA00023082"/>
    </source>
</evidence>
<dbReference type="Pfam" id="PF08281">
    <property type="entry name" value="Sigma70_r4_2"/>
    <property type="match status" value="1"/>
</dbReference>
<feature type="domain" description="RNA polymerase sigma factor 70 region 4 type 2" evidence="6">
    <location>
        <begin position="145"/>
        <end position="191"/>
    </location>
</feature>